<organism evidence="6 7">
    <name type="scientific">Capsella rubella</name>
    <dbReference type="NCBI Taxonomy" id="81985"/>
    <lineage>
        <taxon>Eukaryota</taxon>
        <taxon>Viridiplantae</taxon>
        <taxon>Streptophyta</taxon>
        <taxon>Embryophyta</taxon>
        <taxon>Tracheophyta</taxon>
        <taxon>Spermatophyta</taxon>
        <taxon>Magnoliopsida</taxon>
        <taxon>eudicotyledons</taxon>
        <taxon>Gunneridae</taxon>
        <taxon>Pentapetalae</taxon>
        <taxon>rosids</taxon>
        <taxon>malvids</taxon>
        <taxon>Brassicales</taxon>
        <taxon>Brassicaceae</taxon>
        <taxon>Camelineae</taxon>
        <taxon>Capsella</taxon>
    </lineage>
</organism>
<keyword evidence="3" id="KW-0547">Nucleotide-binding</keyword>
<dbReference type="GO" id="GO:0005524">
    <property type="term" value="F:ATP binding"/>
    <property type="evidence" value="ECO:0007669"/>
    <property type="project" value="UniProtKB-KW"/>
</dbReference>
<keyword evidence="7" id="KW-1185">Reference proteome</keyword>
<dbReference type="STRING" id="81985.R0GEH4"/>
<dbReference type="PANTHER" id="PTHR27002">
    <property type="entry name" value="RECEPTOR-LIKE SERINE/THREONINE-PROTEIN KINASE SD1-8"/>
    <property type="match status" value="1"/>
</dbReference>
<dbReference type="GO" id="GO:0005886">
    <property type="term" value="C:plasma membrane"/>
    <property type="evidence" value="ECO:0007669"/>
    <property type="project" value="TreeGrafter"/>
</dbReference>
<protein>
    <recommendedName>
        <fullName evidence="8">Protein kinase domain-containing protein</fullName>
    </recommendedName>
</protein>
<gene>
    <name evidence="6" type="ORF">CARUB_v10021723mg</name>
</gene>
<evidence type="ECO:0000313" key="7">
    <source>
        <dbReference type="Proteomes" id="UP000029121"/>
    </source>
</evidence>
<keyword evidence="2" id="KW-0808">Transferase</keyword>
<dbReference type="GO" id="GO:0004674">
    <property type="term" value="F:protein serine/threonine kinase activity"/>
    <property type="evidence" value="ECO:0007669"/>
    <property type="project" value="UniProtKB-KW"/>
</dbReference>
<evidence type="ECO:0000256" key="4">
    <source>
        <dbReference type="ARBA" id="ARBA00022777"/>
    </source>
</evidence>
<sequence length="171" mass="18617">MVKGQRLEYSKLSAENESVTFHSLSIRLAHSELSSSLGAKVNVEGAWTSDLQSQDVSGLNFFEIQDLQTATNNFGVLNRLAQGGFGTVYKSCTPGSEDHAASDSVYSAETGRCVHNGLLCVQHQAIDRPNIKQVMSLMLTSTTDLPKPTEPMIVTYISDEDSSLSQRSIMI</sequence>
<dbReference type="PANTHER" id="PTHR27002:SF411">
    <property type="entry name" value="RECEPTOR-LIKE SERINE_THREONINE-PROTEIN KINASE"/>
    <property type="match status" value="1"/>
</dbReference>
<evidence type="ECO:0000256" key="2">
    <source>
        <dbReference type="ARBA" id="ARBA00022679"/>
    </source>
</evidence>
<dbReference type="EMBL" id="KB870806">
    <property type="protein sequence ID" value="EOA34212.1"/>
    <property type="molecule type" value="Genomic_DNA"/>
</dbReference>
<proteinExistence type="predicted"/>
<evidence type="ECO:0000256" key="1">
    <source>
        <dbReference type="ARBA" id="ARBA00022527"/>
    </source>
</evidence>
<name>R0GEH4_9BRAS</name>
<dbReference type="AlphaFoldDB" id="R0GEH4"/>
<evidence type="ECO:0000313" key="6">
    <source>
        <dbReference type="EMBL" id="EOA34212.1"/>
    </source>
</evidence>
<dbReference type="Gene3D" id="3.30.200.20">
    <property type="entry name" value="Phosphorylase Kinase, domain 1"/>
    <property type="match status" value="1"/>
</dbReference>
<evidence type="ECO:0008006" key="8">
    <source>
        <dbReference type="Google" id="ProtNLM"/>
    </source>
</evidence>
<accession>R0GEH4</accession>
<keyword evidence="1" id="KW-0723">Serine/threonine-protein kinase</keyword>
<keyword evidence="5" id="KW-0067">ATP-binding</keyword>
<keyword evidence="4" id="KW-0418">Kinase</keyword>
<evidence type="ECO:0000256" key="5">
    <source>
        <dbReference type="ARBA" id="ARBA00022840"/>
    </source>
</evidence>
<reference evidence="7" key="1">
    <citation type="journal article" date="2013" name="Nat. Genet.">
        <title>The Capsella rubella genome and the genomic consequences of rapid mating system evolution.</title>
        <authorList>
            <person name="Slotte T."/>
            <person name="Hazzouri K.M."/>
            <person name="Agren J.A."/>
            <person name="Koenig D."/>
            <person name="Maumus F."/>
            <person name="Guo Y.L."/>
            <person name="Steige K."/>
            <person name="Platts A.E."/>
            <person name="Escobar J.S."/>
            <person name="Newman L.K."/>
            <person name="Wang W."/>
            <person name="Mandakova T."/>
            <person name="Vello E."/>
            <person name="Smith L.M."/>
            <person name="Henz S.R."/>
            <person name="Steffen J."/>
            <person name="Takuno S."/>
            <person name="Brandvain Y."/>
            <person name="Coop G."/>
            <person name="Andolfatto P."/>
            <person name="Hu T.T."/>
            <person name="Blanchette M."/>
            <person name="Clark R.M."/>
            <person name="Quesneville H."/>
            <person name="Nordborg M."/>
            <person name="Gaut B.S."/>
            <person name="Lysak M.A."/>
            <person name="Jenkins J."/>
            <person name="Grimwood J."/>
            <person name="Chapman J."/>
            <person name="Prochnik S."/>
            <person name="Shu S."/>
            <person name="Rokhsar D."/>
            <person name="Schmutz J."/>
            <person name="Weigel D."/>
            <person name="Wright S.I."/>
        </authorList>
    </citation>
    <scope>NUCLEOTIDE SEQUENCE [LARGE SCALE GENOMIC DNA]</scope>
    <source>
        <strain evidence="7">cv. Monte Gargano</strain>
    </source>
</reference>
<evidence type="ECO:0000256" key="3">
    <source>
        <dbReference type="ARBA" id="ARBA00022741"/>
    </source>
</evidence>
<dbReference type="Proteomes" id="UP000029121">
    <property type="component" value="Unassembled WGS sequence"/>
</dbReference>